<gene>
    <name evidence="1" type="ORF">B296_00035505</name>
</gene>
<reference evidence="1 2" key="1">
    <citation type="journal article" date="2014" name="Agronomy (Basel)">
        <title>A Draft Genome Sequence for Ensete ventricosum, the Drought-Tolerant Tree Against Hunger.</title>
        <authorList>
            <person name="Harrison J."/>
            <person name="Moore K.A."/>
            <person name="Paszkiewicz K."/>
            <person name="Jones T."/>
            <person name="Grant M."/>
            <person name="Ambacheew D."/>
            <person name="Muzemil S."/>
            <person name="Studholme D.J."/>
        </authorList>
    </citation>
    <scope>NUCLEOTIDE SEQUENCE [LARGE SCALE GENOMIC DNA]</scope>
</reference>
<sequence length="71" mass="7452">MNGLRSSLGIGSGSDDALGPCREFARRFTEGIRKLAGNTSGDRQNKTIRLAARMPEATGLAGGLVFTKGNQ</sequence>
<protein>
    <submittedName>
        <fullName evidence="1">Uncharacterized protein</fullName>
    </submittedName>
</protein>
<organism evidence="1 2">
    <name type="scientific">Ensete ventricosum</name>
    <name type="common">Abyssinian banana</name>
    <name type="synonym">Musa ensete</name>
    <dbReference type="NCBI Taxonomy" id="4639"/>
    <lineage>
        <taxon>Eukaryota</taxon>
        <taxon>Viridiplantae</taxon>
        <taxon>Streptophyta</taxon>
        <taxon>Embryophyta</taxon>
        <taxon>Tracheophyta</taxon>
        <taxon>Spermatophyta</taxon>
        <taxon>Magnoliopsida</taxon>
        <taxon>Liliopsida</taxon>
        <taxon>Zingiberales</taxon>
        <taxon>Musaceae</taxon>
        <taxon>Ensete</taxon>
    </lineage>
</organism>
<name>A0A426YBP5_ENSVE</name>
<evidence type="ECO:0000313" key="2">
    <source>
        <dbReference type="Proteomes" id="UP000287651"/>
    </source>
</evidence>
<evidence type="ECO:0000313" key="1">
    <source>
        <dbReference type="EMBL" id="RRT49110.1"/>
    </source>
</evidence>
<comment type="caution">
    <text evidence="1">The sequence shown here is derived from an EMBL/GenBank/DDBJ whole genome shotgun (WGS) entry which is preliminary data.</text>
</comment>
<dbReference type="Proteomes" id="UP000287651">
    <property type="component" value="Unassembled WGS sequence"/>
</dbReference>
<dbReference type="AlphaFoldDB" id="A0A426YBP5"/>
<accession>A0A426YBP5</accession>
<dbReference type="EMBL" id="AMZH03013532">
    <property type="protein sequence ID" value="RRT49110.1"/>
    <property type="molecule type" value="Genomic_DNA"/>
</dbReference>
<proteinExistence type="predicted"/>